<proteinExistence type="predicted"/>
<dbReference type="AlphaFoldDB" id="A0A6C0IR56"/>
<dbReference type="EMBL" id="MN740238">
    <property type="protein sequence ID" value="QHT95269.1"/>
    <property type="molecule type" value="Genomic_DNA"/>
</dbReference>
<evidence type="ECO:0000313" key="1">
    <source>
        <dbReference type="EMBL" id="QHT95269.1"/>
    </source>
</evidence>
<protein>
    <submittedName>
        <fullName evidence="1">Uncharacterized protein</fullName>
    </submittedName>
</protein>
<accession>A0A6C0IR56</accession>
<name>A0A6C0IR56_9ZZZZ</name>
<sequence length="73" mass="8870">MENIQFDTKDTVEIDSIKLHKMVFIYNALENGWTINKKEDIYIFNKKHEGKKEVLLDDYLRRFMVKNFDIDNI</sequence>
<reference evidence="1" key="1">
    <citation type="journal article" date="2020" name="Nature">
        <title>Giant virus diversity and host interactions through global metagenomics.</title>
        <authorList>
            <person name="Schulz F."/>
            <person name="Roux S."/>
            <person name="Paez-Espino D."/>
            <person name="Jungbluth S."/>
            <person name="Walsh D.A."/>
            <person name="Denef V.J."/>
            <person name="McMahon K.D."/>
            <person name="Konstantinidis K.T."/>
            <person name="Eloe-Fadrosh E.A."/>
            <person name="Kyrpides N.C."/>
            <person name="Woyke T."/>
        </authorList>
    </citation>
    <scope>NUCLEOTIDE SEQUENCE</scope>
    <source>
        <strain evidence="1">GVMAG-M-3300024261-37</strain>
    </source>
</reference>
<organism evidence="1">
    <name type="scientific">viral metagenome</name>
    <dbReference type="NCBI Taxonomy" id="1070528"/>
    <lineage>
        <taxon>unclassified sequences</taxon>
        <taxon>metagenomes</taxon>
        <taxon>organismal metagenomes</taxon>
    </lineage>
</organism>